<accession>A0A931MKR8</accession>
<evidence type="ECO:0000313" key="3">
    <source>
        <dbReference type="Proteomes" id="UP000617634"/>
    </source>
</evidence>
<dbReference type="InterPro" id="IPR022595">
    <property type="entry name" value="Enc34_ssDNA-bd"/>
</dbReference>
<gene>
    <name evidence="2" type="ORF">I5E68_09665</name>
</gene>
<dbReference type="EMBL" id="JADZGI010000001">
    <property type="protein sequence ID" value="MBH0113212.1"/>
    <property type="molecule type" value="Genomic_DNA"/>
</dbReference>
<feature type="region of interest" description="Disordered" evidence="1">
    <location>
        <begin position="193"/>
        <end position="239"/>
    </location>
</feature>
<name>A0A931MKR8_9SPHN</name>
<dbReference type="Pfam" id="PF10991">
    <property type="entry name" value="Enc34_ssDNA-bd"/>
    <property type="match status" value="1"/>
</dbReference>
<proteinExistence type="predicted"/>
<evidence type="ECO:0000256" key="1">
    <source>
        <dbReference type="SAM" id="MobiDB-lite"/>
    </source>
</evidence>
<dbReference type="InterPro" id="IPR012340">
    <property type="entry name" value="NA-bd_OB-fold"/>
</dbReference>
<sequence length="239" mass="26356">MTEATDNDLRVVVLKNIRIMFADSIDEAKATADDGVPKHSCVPLLESDTPEFDENKAKVIAALRAAGEEGWENPEMYKRILENKPDRVSFKKGEKCVNQETGEIYQGFEGNYAITPCNGPGGSKRPKRPLIMSRAKKWIWNPKKGFELRGQIADLVYSGVRADVKIEFYPVKEKKQGGNGIFAAIHLIRSREEGERIGGGRDFSGDSGDDFEELEDGGFGDDDDAPSKAGSSSSDDDFD</sequence>
<keyword evidence="3" id="KW-1185">Reference proteome</keyword>
<dbReference type="AlphaFoldDB" id="A0A931MKR8"/>
<protein>
    <submittedName>
        <fullName evidence="2">DUF2815 family protein</fullName>
    </submittedName>
</protein>
<dbReference type="Proteomes" id="UP000617634">
    <property type="component" value="Unassembled WGS sequence"/>
</dbReference>
<dbReference type="RefSeq" id="WP_197163259.1">
    <property type="nucleotide sequence ID" value="NZ_JADZGI010000001.1"/>
</dbReference>
<dbReference type="Gene3D" id="2.40.50.140">
    <property type="entry name" value="Nucleic acid-binding proteins"/>
    <property type="match status" value="1"/>
</dbReference>
<comment type="caution">
    <text evidence="2">The sequence shown here is derived from an EMBL/GenBank/DDBJ whole genome shotgun (WGS) entry which is preliminary data.</text>
</comment>
<reference evidence="2" key="1">
    <citation type="submission" date="2020-11" db="EMBL/GenBank/DDBJ databases">
        <title>Novosphingobium aureum sp. nov., a marine bacterium isolated from sediment of a salt flat.</title>
        <authorList>
            <person name="Yoo Y."/>
            <person name="Kim J.-J."/>
        </authorList>
    </citation>
    <scope>NUCLEOTIDE SEQUENCE</scope>
    <source>
        <strain evidence="2">YJ-S2-02</strain>
    </source>
</reference>
<evidence type="ECO:0000313" key="2">
    <source>
        <dbReference type="EMBL" id="MBH0113212.1"/>
    </source>
</evidence>
<feature type="compositionally biased region" description="Acidic residues" evidence="1">
    <location>
        <begin position="207"/>
        <end position="224"/>
    </location>
</feature>
<organism evidence="2 3">
    <name type="scientific">Novosphingobium aureum</name>
    <dbReference type="NCBI Taxonomy" id="2792964"/>
    <lineage>
        <taxon>Bacteria</taxon>
        <taxon>Pseudomonadati</taxon>
        <taxon>Pseudomonadota</taxon>
        <taxon>Alphaproteobacteria</taxon>
        <taxon>Sphingomonadales</taxon>
        <taxon>Sphingomonadaceae</taxon>
        <taxon>Novosphingobium</taxon>
    </lineage>
</organism>